<dbReference type="Proteomes" id="UP000005408">
    <property type="component" value="Unassembled WGS sequence"/>
</dbReference>
<name>A0A8W8HPG5_MAGGI</name>
<accession>A0A8W8HPG5</accession>
<proteinExistence type="predicted"/>
<dbReference type="EnsemblMetazoa" id="G10461.4">
    <property type="protein sequence ID" value="G10461.4:cds"/>
    <property type="gene ID" value="G10461"/>
</dbReference>
<evidence type="ECO:0000256" key="1">
    <source>
        <dbReference type="SAM" id="MobiDB-lite"/>
    </source>
</evidence>
<protein>
    <recommendedName>
        <fullName evidence="3">J domain-containing protein</fullName>
    </recommendedName>
</protein>
<dbReference type="AlphaFoldDB" id="A0A8W8HPG5"/>
<dbReference type="InterPro" id="IPR052763">
    <property type="entry name" value="DnaJ_C4"/>
</dbReference>
<keyword evidence="2" id="KW-0812">Transmembrane</keyword>
<feature type="compositionally biased region" description="Basic and acidic residues" evidence="1">
    <location>
        <begin position="148"/>
        <end position="157"/>
    </location>
</feature>
<evidence type="ECO:0000313" key="5">
    <source>
        <dbReference type="Proteomes" id="UP000005408"/>
    </source>
</evidence>
<reference evidence="4" key="1">
    <citation type="submission" date="2022-08" db="UniProtKB">
        <authorList>
            <consortium name="EnsemblMetazoa"/>
        </authorList>
    </citation>
    <scope>IDENTIFICATION</scope>
    <source>
        <strain evidence="4">05x7-T-G4-1.051#20</strain>
    </source>
</reference>
<keyword evidence="2" id="KW-0472">Membrane</keyword>
<dbReference type="Gene3D" id="1.10.287.110">
    <property type="entry name" value="DnaJ domain"/>
    <property type="match status" value="1"/>
</dbReference>
<evidence type="ECO:0000313" key="4">
    <source>
        <dbReference type="EnsemblMetazoa" id="G10461.4:cds"/>
    </source>
</evidence>
<evidence type="ECO:0000259" key="3">
    <source>
        <dbReference type="PROSITE" id="PS50076"/>
    </source>
</evidence>
<evidence type="ECO:0000256" key="2">
    <source>
        <dbReference type="SAM" id="Phobius"/>
    </source>
</evidence>
<dbReference type="SMART" id="SM00271">
    <property type="entry name" value="DnaJ"/>
    <property type="match status" value="1"/>
</dbReference>
<dbReference type="InterPro" id="IPR018253">
    <property type="entry name" value="DnaJ_domain_CS"/>
</dbReference>
<dbReference type="InterPro" id="IPR036869">
    <property type="entry name" value="J_dom_sf"/>
</dbReference>
<dbReference type="EnsemblMetazoa" id="G10461.2">
    <property type="protein sequence ID" value="G10461.2:cds"/>
    <property type="gene ID" value="G10461"/>
</dbReference>
<keyword evidence="5" id="KW-1185">Reference proteome</keyword>
<feature type="region of interest" description="Disordered" evidence="1">
    <location>
        <begin position="106"/>
        <end position="129"/>
    </location>
</feature>
<feature type="region of interest" description="Disordered" evidence="1">
    <location>
        <begin position="148"/>
        <end position="175"/>
    </location>
</feature>
<feature type="domain" description="J" evidence="3">
    <location>
        <begin position="33"/>
        <end position="98"/>
    </location>
</feature>
<dbReference type="OMA" id="YEPPIND"/>
<dbReference type="PROSITE" id="PS00636">
    <property type="entry name" value="DNAJ_1"/>
    <property type="match status" value="1"/>
</dbReference>
<dbReference type="PRINTS" id="PR00625">
    <property type="entry name" value="JDOMAIN"/>
</dbReference>
<dbReference type="InterPro" id="IPR001623">
    <property type="entry name" value="DnaJ_domain"/>
</dbReference>
<dbReference type="OrthoDB" id="552049at2759"/>
<sequence length="225" mass="26834">MFSPCIKYTVVGQLASFNTKLIQRCNVYTSSQTYYDVLEIGRQADKKEIKKAYIKLCRKLHPDANPGDSKAQQKFVRLQEAYSTLSDPREKARYDVQMYRDIQERAKTKQKQNNYSTTTHTTENLSEQETIQRYYRQHQEQYEEWLRKTRQQADNRHQQQHQHNPNDWSGWENPNPDDPFYEVKSKIGKFLNRVSYADLFLLTAFGKMIALFLMMIILYSHFKGH</sequence>
<organism evidence="4 5">
    <name type="scientific">Magallana gigas</name>
    <name type="common">Pacific oyster</name>
    <name type="synonym">Crassostrea gigas</name>
    <dbReference type="NCBI Taxonomy" id="29159"/>
    <lineage>
        <taxon>Eukaryota</taxon>
        <taxon>Metazoa</taxon>
        <taxon>Spiralia</taxon>
        <taxon>Lophotrochozoa</taxon>
        <taxon>Mollusca</taxon>
        <taxon>Bivalvia</taxon>
        <taxon>Autobranchia</taxon>
        <taxon>Pteriomorphia</taxon>
        <taxon>Ostreida</taxon>
        <taxon>Ostreoidea</taxon>
        <taxon>Ostreidae</taxon>
        <taxon>Magallana</taxon>
    </lineage>
</organism>
<feature type="compositionally biased region" description="Polar residues" evidence="1">
    <location>
        <begin position="111"/>
        <end position="129"/>
    </location>
</feature>
<dbReference type="PROSITE" id="PS50076">
    <property type="entry name" value="DNAJ_2"/>
    <property type="match status" value="1"/>
</dbReference>
<feature type="transmembrane region" description="Helical" evidence="2">
    <location>
        <begin position="199"/>
        <end position="222"/>
    </location>
</feature>
<dbReference type="CDD" id="cd06257">
    <property type="entry name" value="DnaJ"/>
    <property type="match status" value="1"/>
</dbReference>
<dbReference type="PANTHER" id="PTHR44825">
    <property type="match status" value="1"/>
</dbReference>
<dbReference type="SUPFAM" id="SSF46565">
    <property type="entry name" value="Chaperone J-domain"/>
    <property type="match status" value="1"/>
</dbReference>
<keyword evidence="2" id="KW-1133">Transmembrane helix</keyword>
<dbReference type="PANTHER" id="PTHR44825:SF1">
    <property type="entry name" value="DNAJ HOMOLOG SUBFAMILY C MEMBER 4"/>
    <property type="match status" value="1"/>
</dbReference>
<dbReference type="Pfam" id="PF00226">
    <property type="entry name" value="DnaJ"/>
    <property type="match status" value="1"/>
</dbReference>